<dbReference type="Proteomes" id="UP001180081">
    <property type="component" value="Unassembled WGS sequence"/>
</dbReference>
<dbReference type="PROSITE" id="PS50088">
    <property type="entry name" value="ANK_REPEAT"/>
    <property type="match status" value="2"/>
</dbReference>
<dbReference type="CDD" id="cd07341">
    <property type="entry name" value="M56_BlaR1_MecR1_like"/>
    <property type="match status" value="1"/>
</dbReference>
<keyword evidence="5" id="KW-1185">Reference proteome</keyword>
<evidence type="ECO:0000259" key="3">
    <source>
        <dbReference type="Pfam" id="PF05569"/>
    </source>
</evidence>
<feature type="transmembrane region" description="Helical" evidence="2">
    <location>
        <begin position="43"/>
        <end position="66"/>
    </location>
</feature>
<name>A0ABT8B7S8_9NEIS</name>
<dbReference type="EMBL" id="JAUFPU010000018">
    <property type="protein sequence ID" value="MDN3578319.1"/>
    <property type="molecule type" value="Genomic_DNA"/>
</dbReference>
<protein>
    <submittedName>
        <fullName evidence="4">M56 family metallopeptidase</fullName>
    </submittedName>
</protein>
<evidence type="ECO:0000313" key="4">
    <source>
        <dbReference type="EMBL" id="MDN3578319.1"/>
    </source>
</evidence>
<comment type="caution">
    <text evidence="4">The sequence shown here is derived from an EMBL/GenBank/DDBJ whole genome shotgun (WGS) entry which is preliminary data.</text>
</comment>
<dbReference type="Gene3D" id="1.25.40.20">
    <property type="entry name" value="Ankyrin repeat-containing domain"/>
    <property type="match status" value="1"/>
</dbReference>
<organism evidence="4 5">
    <name type="scientific">Chitinimonas viridis</name>
    <dbReference type="NCBI Taxonomy" id="664880"/>
    <lineage>
        <taxon>Bacteria</taxon>
        <taxon>Pseudomonadati</taxon>
        <taxon>Pseudomonadota</taxon>
        <taxon>Betaproteobacteria</taxon>
        <taxon>Neisseriales</taxon>
        <taxon>Chitinibacteraceae</taxon>
        <taxon>Chitinimonas</taxon>
    </lineage>
</organism>
<feature type="repeat" description="ANK" evidence="1">
    <location>
        <begin position="435"/>
        <end position="467"/>
    </location>
</feature>
<dbReference type="InterPro" id="IPR002110">
    <property type="entry name" value="Ankyrin_rpt"/>
</dbReference>
<reference evidence="4" key="1">
    <citation type="journal article" date="2014" name="Int. J. Syst. Evol. Microbiol.">
        <title>Complete genome of a new Firmicutes species belonging to the dominant human colonic microbiota ('Ruminococcus bicirculans') reveals two chromosomes and a selective capacity to utilize plant glucans.</title>
        <authorList>
            <consortium name="NISC Comparative Sequencing Program"/>
            <person name="Wegmann U."/>
            <person name="Louis P."/>
            <person name="Goesmann A."/>
            <person name="Henrissat B."/>
            <person name="Duncan S.H."/>
            <person name="Flint H.J."/>
        </authorList>
    </citation>
    <scope>NUCLEOTIDE SEQUENCE</scope>
    <source>
        <strain evidence="4">CECT 7703</strain>
    </source>
</reference>
<proteinExistence type="predicted"/>
<evidence type="ECO:0000256" key="1">
    <source>
        <dbReference type="PROSITE-ProRule" id="PRU00023"/>
    </source>
</evidence>
<reference evidence="4" key="2">
    <citation type="submission" date="2023-06" db="EMBL/GenBank/DDBJ databases">
        <authorList>
            <person name="Lucena T."/>
            <person name="Sun Q."/>
        </authorList>
    </citation>
    <scope>NUCLEOTIDE SEQUENCE</scope>
    <source>
        <strain evidence="4">CECT 7703</strain>
    </source>
</reference>
<keyword evidence="2" id="KW-1133">Transmembrane helix</keyword>
<feature type="domain" description="Peptidase M56" evidence="3">
    <location>
        <begin position="21"/>
        <end position="315"/>
    </location>
</feature>
<accession>A0ABT8B7S8</accession>
<keyword evidence="1" id="KW-0040">ANK repeat</keyword>
<dbReference type="SMART" id="SM00248">
    <property type="entry name" value="ANK"/>
    <property type="match status" value="4"/>
</dbReference>
<dbReference type="Pfam" id="PF12796">
    <property type="entry name" value="Ank_2"/>
    <property type="match status" value="1"/>
</dbReference>
<dbReference type="RefSeq" id="WP_290333672.1">
    <property type="nucleotide sequence ID" value="NZ_JAUFPU010000018.1"/>
</dbReference>
<feature type="transmembrane region" description="Helical" evidence="2">
    <location>
        <begin position="12"/>
        <end position="31"/>
    </location>
</feature>
<dbReference type="Pfam" id="PF05569">
    <property type="entry name" value="Peptidase_M56"/>
    <property type="match status" value="1"/>
</dbReference>
<dbReference type="InterPro" id="IPR036770">
    <property type="entry name" value="Ankyrin_rpt-contain_sf"/>
</dbReference>
<dbReference type="InterPro" id="IPR052173">
    <property type="entry name" value="Beta-lactam_resp_regulator"/>
</dbReference>
<dbReference type="InterPro" id="IPR008756">
    <property type="entry name" value="Peptidase_M56"/>
</dbReference>
<keyword evidence="2" id="KW-0812">Transmembrane</keyword>
<gene>
    <name evidence="4" type="ORF">QWZ03_16240</name>
</gene>
<feature type="repeat" description="ANK" evidence="1">
    <location>
        <begin position="468"/>
        <end position="496"/>
    </location>
</feature>
<dbReference type="PANTHER" id="PTHR34978">
    <property type="entry name" value="POSSIBLE SENSOR-TRANSDUCER PROTEIN BLAR"/>
    <property type="match status" value="1"/>
</dbReference>
<keyword evidence="2" id="KW-0472">Membrane</keyword>
<dbReference type="SUPFAM" id="SSF48403">
    <property type="entry name" value="Ankyrin repeat"/>
    <property type="match status" value="1"/>
</dbReference>
<dbReference type="Pfam" id="PF00023">
    <property type="entry name" value="Ank"/>
    <property type="match status" value="1"/>
</dbReference>
<evidence type="ECO:0000313" key="5">
    <source>
        <dbReference type="Proteomes" id="UP001180081"/>
    </source>
</evidence>
<evidence type="ECO:0000256" key="2">
    <source>
        <dbReference type="SAM" id="Phobius"/>
    </source>
</evidence>
<sequence>MNTQWVTLLQMFVMQHLWQSTALLLLAAVVVRMRVFGVTERSWLWLGMLVLAALAPLAMFAPGLALSTMPVPAPVPAPATAMTAAPQALLAAGQLATQPAVATNVDVGISTVAQLGLPADTWELPAWLIAAVLTVWLAGSLWQLARLAQGWWVSLQLRRSARLAPQLQRMMQQQLPAGTAIMAVENLPGPMVVGLMKPCILMPRQLQADLPDAVLRDVLNHEIAHVRRRDLWSLVLQRLIMAVYWWSPALRAICTRLELSREMACDALAAQAAGQGKAYARSLLTSMESVARHQTHHLLASGMFSSRHGLNQRVEELLSMDKKQLKIRQTWTRLACVSLLGAAATLVWAATPRIQETVEDATQVVKAAPGVIELVEAAKAGRLDEVRQWLERGVDIDAGVDGDGTALIAAARAGKVKVVEELLARQAKVNLAWRSDGLPLTAASAKGHLAVVELLLRAGADINAAGPYDETALINASRGGHLKTVQYLVAKGADVNLGVMADGNRWRTPLNQAKDAGTRQFLLGAGAKPDSLAGK</sequence>
<dbReference type="PANTHER" id="PTHR34978:SF3">
    <property type="entry name" value="SLR0241 PROTEIN"/>
    <property type="match status" value="1"/>
</dbReference>
<dbReference type="PROSITE" id="PS50297">
    <property type="entry name" value="ANK_REP_REGION"/>
    <property type="match status" value="2"/>
</dbReference>